<name>A0A6A5SMP5_9PLEO</name>
<dbReference type="OrthoDB" id="3800774at2759"/>
<feature type="compositionally biased region" description="Low complexity" evidence="1">
    <location>
        <begin position="300"/>
        <end position="313"/>
    </location>
</feature>
<evidence type="ECO:0000313" key="2">
    <source>
        <dbReference type="EMBL" id="KAF1941072.1"/>
    </source>
</evidence>
<feature type="region of interest" description="Disordered" evidence="1">
    <location>
        <begin position="281"/>
        <end position="330"/>
    </location>
</feature>
<protein>
    <submittedName>
        <fullName evidence="2">Uncharacterized protein</fullName>
    </submittedName>
</protein>
<feature type="compositionally biased region" description="Pro residues" evidence="1">
    <location>
        <begin position="281"/>
        <end position="299"/>
    </location>
</feature>
<evidence type="ECO:0000256" key="1">
    <source>
        <dbReference type="SAM" id="MobiDB-lite"/>
    </source>
</evidence>
<dbReference type="Proteomes" id="UP000800038">
    <property type="component" value="Unassembled WGS sequence"/>
</dbReference>
<feature type="region of interest" description="Disordered" evidence="1">
    <location>
        <begin position="66"/>
        <end position="85"/>
    </location>
</feature>
<proteinExistence type="predicted"/>
<organism evidence="2 3">
    <name type="scientific">Clathrospora elynae</name>
    <dbReference type="NCBI Taxonomy" id="706981"/>
    <lineage>
        <taxon>Eukaryota</taxon>
        <taxon>Fungi</taxon>
        <taxon>Dikarya</taxon>
        <taxon>Ascomycota</taxon>
        <taxon>Pezizomycotina</taxon>
        <taxon>Dothideomycetes</taxon>
        <taxon>Pleosporomycetidae</taxon>
        <taxon>Pleosporales</taxon>
        <taxon>Diademaceae</taxon>
        <taxon>Clathrospora</taxon>
    </lineage>
</organism>
<sequence length="428" mass="48363">MWKPDKPRATFMKQSIDDFGYDVGATLFDKFDGIMERMDGRRLTVKLEVKISCEALQRAVARPLYFNESDPPETPSMAGHRTKQQLKDGRAEIRAEQKAQERMETATLIKTQADHTAEIVNSWRCHKGDNCRNGGGICYVPLGSMIHYQVRPNNLDSWAYKIVTGENNVSVRLPPAMLVEAWRLRGNKLRVNPNNRRRIDDDSDDDGIKGAERKAAKARARMRLQRLEDEEEEMEEQRRQRKLQRLQGPAQLNQPMPPYSWLPPHGYPHLYPPFQPGYPTPSAPAPAAPAPAAPAPAAPAPAAAPQQALPSPTKSIPPLSSSPVNGSGVEDTRKEMKAFFSWLISEQDDEDAADYKHTAEVALDQRWTIEDLRHMSNPQDALYRVAVDNFRLKDGIVRHFRKDLHRFKATYRTAKSIEVMAARGVPSL</sequence>
<feature type="compositionally biased region" description="Basic and acidic residues" evidence="1">
    <location>
        <begin position="206"/>
        <end position="215"/>
    </location>
</feature>
<evidence type="ECO:0000313" key="3">
    <source>
        <dbReference type="Proteomes" id="UP000800038"/>
    </source>
</evidence>
<feature type="region of interest" description="Disordered" evidence="1">
    <location>
        <begin position="192"/>
        <end position="260"/>
    </location>
</feature>
<gene>
    <name evidence="2" type="ORF">EJ02DRAFT_211482</name>
</gene>
<reference evidence="2" key="1">
    <citation type="journal article" date="2020" name="Stud. Mycol.">
        <title>101 Dothideomycetes genomes: a test case for predicting lifestyles and emergence of pathogens.</title>
        <authorList>
            <person name="Haridas S."/>
            <person name="Albert R."/>
            <person name="Binder M."/>
            <person name="Bloem J."/>
            <person name="Labutti K."/>
            <person name="Salamov A."/>
            <person name="Andreopoulos B."/>
            <person name="Baker S."/>
            <person name="Barry K."/>
            <person name="Bills G."/>
            <person name="Bluhm B."/>
            <person name="Cannon C."/>
            <person name="Castanera R."/>
            <person name="Culley D."/>
            <person name="Daum C."/>
            <person name="Ezra D."/>
            <person name="Gonzalez J."/>
            <person name="Henrissat B."/>
            <person name="Kuo A."/>
            <person name="Liang C."/>
            <person name="Lipzen A."/>
            <person name="Lutzoni F."/>
            <person name="Magnuson J."/>
            <person name="Mondo S."/>
            <person name="Nolan M."/>
            <person name="Ohm R."/>
            <person name="Pangilinan J."/>
            <person name="Park H.-J."/>
            <person name="Ramirez L."/>
            <person name="Alfaro M."/>
            <person name="Sun H."/>
            <person name="Tritt A."/>
            <person name="Yoshinaga Y."/>
            <person name="Zwiers L.-H."/>
            <person name="Turgeon B."/>
            <person name="Goodwin S."/>
            <person name="Spatafora J."/>
            <person name="Crous P."/>
            <person name="Grigoriev I."/>
        </authorList>
    </citation>
    <scope>NUCLEOTIDE SEQUENCE</scope>
    <source>
        <strain evidence="2">CBS 161.51</strain>
    </source>
</reference>
<keyword evidence="3" id="KW-1185">Reference proteome</keyword>
<dbReference type="EMBL" id="ML976053">
    <property type="protein sequence ID" value="KAF1941072.1"/>
    <property type="molecule type" value="Genomic_DNA"/>
</dbReference>
<dbReference type="AlphaFoldDB" id="A0A6A5SMP5"/>
<accession>A0A6A5SMP5</accession>